<evidence type="ECO:0000313" key="3">
    <source>
        <dbReference type="Proteomes" id="UP000803884"/>
    </source>
</evidence>
<sequence>MSGSGASQASQPANSDEADFDRLFSELQVSNLVGDHHDLHTELDDDSSAAILKAECMSPAPFDAKAIHRDALAKASMAPSVAHCGPPSPGRAVQLPLRPKPALSKHSSYDSMIFKPILDRLAAKKLGVFRPGSDPTLRQKYFPQVTIGTATVVTYPRQASLDSRASKTSTKSKGSEDSSMLDDSAIFERAVESPSPLQIRKQAHETASRHASSPRTPKDATSAQTPGSSPDRTPSMGDRQLFDLQRAERNARYNAIHSGTCDTVVDDDSGLHLADFDHAGPGSRVSTPRRNSGERTRDRSKSPPRWERVTNAWPDAQVIPTPRKEGLLALSRD</sequence>
<feature type="region of interest" description="Disordered" evidence="1">
    <location>
        <begin position="160"/>
        <end position="237"/>
    </location>
</feature>
<dbReference type="Proteomes" id="UP000803884">
    <property type="component" value="Unassembled WGS sequence"/>
</dbReference>
<organism evidence="2 3">
    <name type="scientific">Cladosporium halotolerans</name>
    <dbReference type="NCBI Taxonomy" id="1052096"/>
    <lineage>
        <taxon>Eukaryota</taxon>
        <taxon>Fungi</taxon>
        <taxon>Dikarya</taxon>
        <taxon>Ascomycota</taxon>
        <taxon>Pezizomycotina</taxon>
        <taxon>Dothideomycetes</taxon>
        <taxon>Dothideomycetidae</taxon>
        <taxon>Cladosporiales</taxon>
        <taxon>Cladosporiaceae</taxon>
        <taxon>Cladosporium</taxon>
    </lineage>
</organism>
<feature type="compositionally biased region" description="Basic and acidic residues" evidence="1">
    <location>
        <begin position="291"/>
        <end position="308"/>
    </location>
</feature>
<feature type="compositionally biased region" description="Low complexity" evidence="1">
    <location>
        <begin position="1"/>
        <end position="11"/>
    </location>
</feature>
<feature type="region of interest" description="Disordered" evidence="1">
    <location>
        <begin position="1"/>
        <end position="20"/>
    </location>
</feature>
<dbReference type="EMBL" id="JAAQHG020000001">
    <property type="protein sequence ID" value="KAL1591130.1"/>
    <property type="molecule type" value="Genomic_DNA"/>
</dbReference>
<gene>
    <name evidence="2" type="ORF">WHR41_00143</name>
</gene>
<reference evidence="2 3" key="1">
    <citation type="journal article" date="2020" name="Microbiol. Resour. Announc.">
        <title>Draft Genome Sequence of a Cladosporium Species Isolated from the Mesophotic Ascidian Didemnum maculosum.</title>
        <authorList>
            <person name="Gioti A."/>
            <person name="Siaperas R."/>
            <person name="Nikolaivits E."/>
            <person name="Le Goff G."/>
            <person name="Ouazzani J."/>
            <person name="Kotoulas G."/>
            <person name="Topakas E."/>
        </authorList>
    </citation>
    <scope>NUCLEOTIDE SEQUENCE [LARGE SCALE GENOMIC DNA]</scope>
    <source>
        <strain evidence="2 3">TM138-S3</strain>
    </source>
</reference>
<feature type="region of interest" description="Disordered" evidence="1">
    <location>
        <begin position="274"/>
        <end position="313"/>
    </location>
</feature>
<comment type="caution">
    <text evidence="2">The sequence shown here is derived from an EMBL/GenBank/DDBJ whole genome shotgun (WGS) entry which is preliminary data.</text>
</comment>
<evidence type="ECO:0000313" key="2">
    <source>
        <dbReference type="EMBL" id="KAL1591130.1"/>
    </source>
</evidence>
<name>A0AB34L8L0_9PEZI</name>
<accession>A0AB34L8L0</accession>
<evidence type="ECO:0000256" key="1">
    <source>
        <dbReference type="SAM" id="MobiDB-lite"/>
    </source>
</evidence>
<proteinExistence type="predicted"/>
<keyword evidence="3" id="KW-1185">Reference proteome</keyword>
<feature type="compositionally biased region" description="Polar residues" evidence="1">
    <location>
        <begin position="160"/>
        <end position="172"/>
    </location>
</feature>
<dbReference type="GeneID" id="96001587"/>
<feature type="compositionally biased region" description="Polar residues" evidence="1">
    <location>
        <begin position="209"/>
        <end position="232"/>
    </location>
</feature>
<dbReference type="RefSeq" id="XP_069234235.1">
    <property type="nucleotide sequence ID" value="XM_069368749.1"/>
</dbReference>
<dbReference type="AlphaFoldDB" id="A0AB34L8L0"/>
<protein>
    <submittedName>
        <fullName evidence="2">Uncharacterized protein</fullName>
    </submittedName>
</protein>